<organism evidence="2">
    <name type="scientific">Aphanomyces stellatus</name>
    <dbReference type="NCBI Taxonomy" id="120398"/>
    <lineage>
        <taxon>Eukaryota</taxon>
        <taxon>Sar</taxon>
        <taxon>Stramenopiles</taxon>
        <taxon>Oomycota</taxon>
        <taxon>Saprolegniomycetes</taxon>
        <taxon>Saprolegniales</taxon>
        <taxon>Verrucalvaceae</taxon>
        <taxon>Aphanomyces</taxon>
    </lineage>
</organism>
<gene>
    <name evidence="2" type="ORF">As57867_020271</name>
</gene>
<keyword evidence="1" id="KW-0472">Membrane</keyword>
<proteinExistence type="predicted"/>
<name>A0A6A4Y067_9STRA</name>
<evidence type="ECO:0000256" key="1">
    <source>
        <dbReference type="SAM" id="Phobius"/>
    </source>
</evidence>
<sequence>IEAAKKCPTDGLFEYTSLDQYASWLQTQLFDHSRCDIAALRYQHTDYPASYQTVACLYKIFTLKCNCMEAVLSCYSHTSKFDNALAKTIGTAASTLCGFILCQQPNIYSLFGEQYAIDHAILIKEFLQESGLMTADATPALTMLVAFGLGMVAFVVAKKATDSKKQVKMESGYQNLI</sequence>
<accession>A0A6A4Y067</accession>
<reference evidence="2" key="1">
    <citation type="submission" date="2019-06" db="EMBL/GenBank/DDBJ databases">
        <title>Genomics analysis of Aphanomyces spp. identifies a new class of oomycete effector associated with host adaptation.</title>
        <authorList>
            <person name="Gaulin E."/>
        </authorList>
    </citation>
    <scope>NUCLEOTIDE SEQUENCE</scope>
    <source>
        <strain evidence="2">CBS 578.67</strain>
    </source>
</reference>
<keyword evidence="1" id="KW-0812">Transmembrane</keyword>
<dbReference type="OrthoDB" id="10381585at2759"/>
<dbReference type="AlphaFoldDB" id="A0A6A4Y067"/>
<feature type="transmembrane region" description="Helical" evidence="1">
    <location>
        <begin position="137"/>
        <end position="157"/>
    </location>
</feature>
<feature type="non-terminal residue" evidence="2">
    <location>
        <position position="1"/>
    </location>
</feature>
<comment type="caution">
    <text evidence="2">The sequence shown here is derived from an EMBL/GenBank/DDBJ whole genome shotgun (WGS) entry which is preliminary data.</text>
</comment>
<evidence type="ECO:0000313" key="2">
    <source>
        <dbReference type="EMBL" id="KAF0687956.1"/>
    </source>
</evidence>
<dbReference type="EMBL" id="VJMH01006808">
    <property type="protein sequence ID" value="KAF0687956.1"/>
    <property type="molecule type" value="Genomic_DNA"/>
</dbReference>
<keyword evidence="1" id="KW-1133">Transmembrane helix</keyword>
<protein>
    <submittedName>
        <fullName evidence="2">Uncharacterized protein</fullName>
    </submittedName>
</protein>